<dbReference type="InterPro" id="IPR052367">
    <property type="entry name" value="Thiosulfate_ST/Rhodanese-like"/>
</dbReference>
<dbReference type="Pfam" id="PF00581">
    <property type="entry name" value="Rhodanese"/>
    <property type="match status" value="1"/>
</dbReference>
<dbReference type="RefSeq" id="WP_134507303.1">
    <property type="nucleotide sequence ID" value="NZ_SOFM01000010.1"/>
</dbReference>
<name>A0A4R8WCS6_9MICO</name>
<dbReference type="InterPro" id="IPR001763">
    <property type="entry name" value="Rhodanese-like_dom"/>
</dbReference>
<dbReference type="EMBL" id="SOFM01000010">
    <property type="protein sequence ID" value="TFC06321.1"/>
    <property type="molecule type" value="Genomic_DNA"/>
</dbReference>
<gene>
    <name evidence="3" type="ORF">E3O32_04330</name>
</gene>
<evidence type="ECO:0000259" key="2">
    <source>
        <dbReference type="PROSITE" id="PS50206"/>
    </source>
</evidence>
<dbReference type="SMART" id="SM00450">
    <property type="entry name" value="RHOD"/>
    <property type="match status" value="1"/>
</dbReference>
<reference evidence="3 4" key="1">
    <citation type="submission" date="2019-03" db="EMBL/GenBank/DDBJ databases">
        <title>Genomics of glacier-inhabiting Cryobacterium strains.</title>
        <authorList>
            <person name="Liu Q."/>
            <person name="Xin Y.-H."/>
        </authorList>
    </citation>
    <scope>NUCLEOTIDE SEQUENCE [LARGE SCALE GENOMIC DNA]</scope>
    <source>
        <strain evidence="3 4">RHLT2-21</strain>
    </source>
</reference>
<dbReference type="PANTHER" id="PTHR45431">
    <property type="entry name" value="RHODANESE-LIKE DOMAIN-CONTAINING PROTEIN 15, CHLOROPLASTIC"/>
    <property type="match status" value="1"/>
</dbReference>
<dbReference type="AlphaFoldDB" id="A0A4R8WCS6"/>
<dbReference type="InterPro" id="IPR036873">
    <property type="entry name" value="Rhodanese-like_dom_sf"/>
</dbReference>
<sequence>MKTVITTLALVLTALFGLTACSSAAPAALPADAVVIDVRTAGEYAAGHLDGAVNIDVQSPDFDSRIRALPTSGNYVVYCQSGNRSAAAAARLGELGYAHVTDAGAMSAAAGSTGLAIVTTP</sequence>
<dbReference type="PROSITE" id="PS51257">
    <property type="entry name" value="PROKAR_LIPOPROTEIN"/>
    <property type="match status" value="1"/>
</dbReference>
<evidence type="ECO:0000313" key="4">
    <source>
        <dbReference type="Proteomes" id="UP000297643"/>
    </source>
</evidence>
<dbReference type="SUPFAM" id="SSF52821">
    <property type="entry name" value="Rhodanese/Cell cycle control phosphatase"/>
    <property type="match status" value="1"/>
</dbReference>
<accession>A0A4R8WCS6</accession>
<dbReference type="Gene3D" id="3.40.250.10">
    <property type="entry name" value="Rhodanese-like domain"/>
    <property type="match status" value="1"/>
</dbReference>
<evidence type="ECO:0000256" key="1">
    <source>
        <dbReference type="SAM" id="SignalP"/>
    </source>
</evidence>
<feature type="chain" id="PRO_5020979208" evidence="1">
    <location>
        <begin position="28"/>
        <end position="121"/>
    </location>
</feature>
<organism evidence="3 4">
    <name type="scientific">Cryobacterium mannosilyticum</name>
    <dbReference type="NCBI Taxonomy" id="1259190"/>
    <lineage>
        <taxon>Bacteria</taxon>
        <taxon>Bacillati</taxon>
        <taxon>Actinomycetota</taxon>
        <taxon>Actinomycetes</taxon>
        <taxon>Micrococcales</taxon>
        <taxon>Microbacteriaceae</taxon>
        <taxon>Cryobacterium</taxon>
    </lineage>
</organism>
<feature type="domain" description="Rhodanese" evidence="2">
    <location>
        <begin position="29"/>
        <end position="118"/>
    </location>
</feature>
<keyword evidence="4" id="KW-1185">Reference proteome</keyword>
<dbReference type="CDD" id="cd00158">
    <property type="entry name" value="RHOD"/>
    <property type="match status" value="1"/>
</dbReference>
<dbReference type="PANTHER" id="PTHR45431:SF3">
    <property type="entry name" value="RHODANESE-LIKE DOMAIN-CONTAINING PROTEIN 15, CHLOROPLASTIC"/>
    <property type="match status" value="1"/>
</dbReference>
<feature type="signal peptide" evidence="1">
    <location>
        <begin position="1"/>
        <end position="27"/>
    </location>
</feature>
<proteinExistence type="predicted"/>
<dbReference type="Proteomes" id="UP000297643">
    <property type="component" value="Unassembled WGS sequence"/>
</dbReference>
<comment type="caution">
    <text evidence="3">The sequence shown here is derived from an EMBL/GenBank/DDBJ whole genome shotgun (WGS) entry which is preliminary data.</text>
</comment>
<protein>
    <submittedName>
        <fullName evidence="3">Rhodanese-like domain-containing protein</fullName>
    </submittedName>
</protein>
<evidence type="ECO:0000313" key="3">
    <source>
        <dbReference type="EMBL" id="TFC06321.1"/>
    </source>
</evidence>
<dbReference type="PROSITE" id="PS50206">
    <property type="entry name" value="RHODANESE_3"/>
    <property type="match status" value="1"/>
</dbReference>
<keyword evidence="1" id="KW-0732">Signal</keyword>